<comment type="caution">
    <text evidence="1">The sequence shown here is derived from an EMBL/GenBank/DDBJ whole genome shotgun (WGS) entry which is preliminary data.</text>
</comment>
<evidence type="ECO:0000313" key="2">
    <source>
        <dbReference type="Proteomes" id="UP000433876"/>
    </source>
</evidence>
<evidence type="ECO:0000313" key="1">
    <source>
        <dbReference type="EMBL" id="KAA8624062.1"/>
    </source>
</evidence>
<accession>A0A8S8ZG33</accession>
<dbReference type="VEuPathDB" id="FungiDB:SMAC_08402"/>
<dbReference type="EMBL" id="NMPR01000267">
    <property type="protein sequence ID" value="KAA8624062.1"/>
    <property type="molecule type" value="Genomic_DNA"/>
</dbReference>
<reference evidence="1 2" key="1">
    <citation type="submission" date="2017-07" db="EMBL/GenBank/DDBJ databases">
        <title>Genome sequence of the Sordaria macrospora wild type strain R19027.</title>
        <authorList>
            <person name="Nowrousian M."/>
            <person name="Teichert I."/>
            <person name="Kueck U."/>
        </authorList>
    </citation>
    <scope>NUCLEOTIDE SEQUENCE [LARGE SCALE GENOMIC DNA]</scope>
    <source>
        <strain evidence="1 2">R19027</strain>
        <tissue evidence="1">Mycelium</tissue>
    </source>
</reference>
<protein>
    <submittedName>
        <fullName evidence="1">Uncharacterized protein</fullName>
    </submittedName>
</protein>
<proteinExistence type="predicted"/>
<sequence length="100" mass="11389">MCPKVSVPSGTTIEERHQRIHARHYIAARWRKTTPLTCNAFMHTTWPGKAGKIVYHVAHPYDGVFARSRIRTSLQIRNKLQGILNRLPTRCLTADEIALG</sequence>
<gene>
    <name evidence="1" type="ORF">SMACR_08402</name>
</gene>
<dbReference type="AlphaFoldDB" id="A0A8S8ZG33"/>
<name>A0A8S8ZG33_SORMA</name>
<organism evidence="1 2">
    <name type="scientific">Sordaria macrospora</name>
    <dbReference type="NCBI Taxonomy" id="5147"/>
    <lineage>
        <taxon>Eukaryota</taxon>
        <taxon>Fungi</taxon>
        <taxon>Dikarya</taxon>
        <taxon>Ascomycota</taxon>
        <taxon>Pezizomycotina</taxon>
        <taxon>Sordariomycetes</taxon>
        <taxon>Sordariomycetidae</taxon>
        <taxon>Sordariales</taxon>
        <taxon>Sordariaceae</taxon>
        <taxon>Sordaria</taxon>
    </lineage>
</organism>
<dbReference type="Proteomes" id="UP000433876">
    <property type="component" value="Unassembled WGS sequence"/>
</dbReference>